<reference evidence="4 5" key="1">
    <citation type="submission" date="2018-11" db="EMBL/GenBank/DDBJ databases">
        <title>Genome assembly of Steccherinum ochraceum LE-BIN_3174, the white-rot fungus of the Steccherinaceae family (The Residual Polyporoid clade, Polyporales, Basidiomycota).</title>
        <authorList>
            <person name="Fedorova T.V."/>
            <person name="Glazunova O.A."/>
            <person name="Landesman E.O."/>
            <person name="Moiseenko K.V."/>
            <person name="Psurtseva N.V."/>
            <person name="Savinova O.S."/>
            <person name="Shakhova N.V."/>
            <person name="Tyazhelova T.V."/>
            <person name="Vasina D.V."/>
        </authorList>
    </citation>
    <scope>NUCLEOTIDE SEQUENCE [LARGE SCALE GENOMIC DNA]</scope>
    <source>
        <strain evidence="4 5">LE-BIN_3174</strain>
    </source>
</reference>
<dbReference type="OrthoDB" id="3067443at2759"/>
<feature type="domain" description="DUF2786" evidence="2">
    <location>
        <begin position="91"/>
        <end position="130"/>
    </location>
</feature>
<evidence type="ECO:0000313" key="4">
    <source>
        <dbReference type="EMBL" id="TCD71482.1"/>
    </source>
</evidence>
<dbReference type="Pfam" id="PF10979">
    <property type="entry name" value="DUF2786"/>
    <property type="match status" value="1"/>
</dbReference>
<evidence type="ECO:0000259" key="2">
    <source>
        <dbReference type="Pfam" id="PF10979"/>
    </source>
</evidence>
<accession>A0A4R0RW88</accession>
<sequence length="511" mass="57699">MAKPSRKRSYSYVESDFEDDDGWNDLKPESDADSDYDPDHDKPRPKKRVKVEKVEAAPKARTKANVTLLATNVQPEQAAASERLGNVDANILARIKKSLALASHSGTGEQEAKAALRMASKLMARHNIDQADVLAEENKDDRMKRAGMSVVTITSLVDGSVRMEGWTSYTANAMEVFFDCKHYTVSHRGGERICFHFYGLAEQTVAAAHGFEMAYNLILDLSQRKKDAKGIRGKNTYRRGIGDGLYSLAKKEKKEEHQRTLKMEKQKLLDAKREEEQEDQRRLERLKDPKIEQPDASPEKGSPKKDVFVKIEEVEDEDLVKSSSAAGNKPLKAETILEPVESTRDSLDPNTEMRSNEGSSSEDDDDDDDSGGGGNEFFDPFDPFEDTPEVQPDFRDSDSDDDMYLNPEELKPHVQLPEPSIAPEPVPQPAQPVKKEEEDASWRSVQQLVQFRATSIAIADDFLKEQGVKLKKGRKDRFQLQHGEWTIYNQGREDAKKIDVKRRRIKGAEED</sequence>
<feature type="compositionally biased region" description="Basic and acidic residues" evidence="1">
    <location>
        <begin position="253"/>
        <end position="312"/>
    </location>
</feature>
<dbReference type="InterPro" id="IPR024498">
    <property type="entry name" value="DUF2786"/>
</dbReference>
<organism evidence="4 5">
    <name type="scientific">Steccherinum ochraceum</name>
    <dbReference type="NCBI Taxonomy" id="92696"/>
    <lineage>
        <taxon>Eukaryota</taxon>
        <taxon>Fungi</taxon>
        <taxon>Dikarya</taxon>
        <taxon>Basidiomycota</taxon>
        <taxon>Agaricomycotina</taxon>
        <taxon>Agaricomycetes</taxon>
        <taxon>Polyporales</taxon>
        <taxon>Steccherinaceae</taxon>
        <taxon>Steccherinum</taxon>
    </lineage>
</organism>
<dbReference type="Pfam" id="PF23771">
    <property type="entry name" value="DUF7168"/>
    <property type="match status" value="1"/>
</dbReference>
<protein>
    <submittedName>
        <fullName evidence="4">Uncharacterized protein</fullName>
    </submittedName>
</protein>
<dbReference type="STRING" id="92696.A0A4R0RW88"/>
<gene>
    <name evidence="4" type="ORF">EIP91_008862</name>
</gene>
<dbReference type="InterPro" id="IPR055592">
    <property type="entry name" value="DUF7168"/>
</dbReference>
<dbReference type="EMBL" id="RWJN01000005">
    <property type="protein sequence ID" value="TCD71482.1"/>
    <property type="molecule type" value="Genomic_DNA"/>
</dbReference>
<feature type="region of interest" description="Disordered" evidence="1">
    <location>
        <begin position="1"/>
        <end position="58"/>
    </location>
</feature>
<comment type="caution">
    <text evidence="4">The sequence shown here is derived from an EMBL/GenBank/DDBJ whole genome shotgun (WGS) entry which is preliminary data.</text>
</comment>
<evidence type="ECO:0000256" key="1">
    <source>
        <dbReference type="SAM" id="MobiDB-lite"/>
    </source>
</evidence>
<name>A0A4R0RW88_9APHY</name>
<evidence type="ECO:0000313" key="5">
    <source>
        <dbReference type="Proteomes" id="UP000292702"/>
    </source>
</evidence>
<feature type="region of interest" description="Disordered" evidence="1">
    <location>
        <begin position="253"/>
        <end position="441"/>
    </location>
</feature>
<evidence type="ECO:0000259" key="3">
    <source>
        <dbReference type="Pfam" id="PF23771"/>
    </source>
</evidence>
<keyword evidence="5" id="KW-1185">Reference proteome</keyword>
<proteinExistence type="predicted"/>
<dbReference type="AlphaFoldDB" id="A0A4R0RW88"/>
<dbReference type="Proteomes" id="UP000292702">
    <property type="component" value="Unassembled WGS sequence"/>
</dbReference>
<feature type="compositionally biased region" description="Acidic residues" evidence="1">
    <location>
        <begin position="360"/>
        <end position="370"/>
    </location>
</feature>
<feature type="domain" description="DUF7168" evidence="3">
    <location>
        <begin position="157"/>
        <end position="278"/>
    </location>
</feature>
<feature type="compositionally biased region" description="Pro residues" evidence="1">
    <location>
        <begin position="420"/>
        <end position="430"/>
    </location>
</feature>